<dbReference type="PANTHER" id="PTHR35011">
    <property type="entry name" value="2,3-DIKETO-L-GULONATE TRAP TRANSPORTER SMALL PERMEASE PROTEIN YIAM"/>
    <property type="match status" value="1"/>
</dbReference>
<evidence type="ECO:0000256" key="3">
    <source>
        <dbReference type="ARBA" id="ARBA00022475"/>
    </source>
</evidence>
<feature type="transmembrane region" description="Helical" evidence="9">
    <location>
        <begin position="89"/>
        <end position="110"/>
    </location>
</feature>
<keyword evidence="4" id="KW-0997">Cell inner membrane</keyword>
<feature type="domain" description="Tripartite ATP-independent periplasmic transporters DctQ component" evidence="10">
    <location>
        <begin position="26"/>
        <end position="157"/>
    </location>
</feature>
<evidence type="ECO:0000256" key="2">
    <source>
        <dbReference type="ARBA" id="ARBA00022448"/>
    </source>
</evidence>
<evidence type="ECO:0000259" key="10">
    <source>
        <dbReference type="Pfam" id="PF04290"/>
    </source>
</evidence>
<evidence type="ECO:0000256" key="5">
    <source>
        <dbReference type="ARBA" id="ARBA00022692"/>
    </source>
</evidence>
<dbReference type="PANTHER" id="PTHR35011:SF2">
    <property type="entry name" value="2,3-DIKETO-L-GULONATE TRAP TRANSPORTER SMALL PERMEASE PROTEIN YIAM"/>
    <property type="match status" value="1"/>
</dbReference>
<protein>
    <submittedName>
        <fullName evidence="11">TRAP-type C4-dicarboxylate transport system permease small subunit</fullName>
    </submittedName>
</protein>
<feature type="transmembrane region" description="Helical" evidence="9">
    <location>
        <begin position="130"/>
        <end position="153"/>
    </location>
</feature>
<proteinExistence type="inferred from homology"/>
<sequence>MLIINGLSNVIFKVEKLLAGILLSTMFLSLFLGVVYRYYFNSPLFWSDEVAIFSLIWLSFIGGSMTIKTKRSAVVSVFVDNLGEKSKRVVISLSYFIVLFFTVYFFYITMKWIVSPSILVQRSSAMQLPMIIPYFSVVAGFFAMMIHSLALFVNSLRNDVT</sequence>
<keyword evidence="7 9" id="KW-0472">Membrane</keyword>
<accession>A0ABT9ZSZ8</accession>
<dbReference type="Pfam" id="PF04290">
    <property type="entry name" value="DctQ"/>
    <property type="match status" value="1"/>
</dbReference>
<evidence type="ECO:0000256" key="9">
    <source>
        <dbReference type="SAM" id="Phobius"/>
    </source>
</evidence>
<evidence type="ECO:0000256" key="4">
    <source>
        <dbReference type="ARBA" id="ARBA00022519"/>
    </source>
</evidence>
<keyword evidence="12" id="KW-1185">Reference proteome</keyword>
<evidence type="ECO:0000256" key="8">
    <source>
        <dbReference type="ARBA" id="ARBA00038436"/>
    </source>
</evidence>
<gene>
    <name evidence="11" type="ORF">J2S74_000672</name>
</gene>
<evidence type="ECO:0000313" key="11">
    <source>
        <dbReference type="EMBL" id="MDQ0253300.1"/>
    </source>
</evidence>
<dbReference type="InterPro" id="IPR055348">
    <property type="entry name" value="DctQ"/>
</dbReference>
<dbReference type="InterPro" id="IPR007387">
    <property type="entry name" value="TRAP_DctQ"/>
</dbReference>
<comment type="similarity">
    <text evidence="8">Belongs to the TRAP transporter small permease family.</text>
</comment>
<dbReference type="Proteomes" id="UP001230005">
    <property type="component" value="Unassembled WGS sequence"/>
</dbReference>
<dbReference type="RefSeq" id="WP_307321749.1">
    <property type="nucleotide sequence ID" value="NZ_JAUSUG010000002.1"/>
</dbReference>
<evidence type="ECO:0000313" key="12">
    <source>
        <dbReference type="Proteomes" id="UP001230005"/>
    </source>
</evidence>
<dbReference type="EMBL" id="JAUSUG010000002">
    <property type="protein sequence ID" value="MDQ0253300.1"/>
    <property type="molecule type" value="Genomic_DNA"/>
</dbReference>
<keyword evidence="5 9" id="KW-0812">Transmembrane</keyword>
<keyword evidence="6 9" id="KW-1133">Transmembrane helix</keyword>
<reference evidence="11 12" key="1">
    <citation type="submission" date="2023-07" db="EMBL/GenBank/DDBJ databases">
        <title>Genomic Encyclopedia of Type Strains, Phase IV (KMG-IV): sequencing the most valuable type-strain genomes for metagenomic binning, comparative biology and taxonomic classification.</title>
        <authorList>
            <person name="Goeker M."/>
        </authorList>
    </citation>
    <scope>NUCLEOTIDE SEQUENCE [LARGE SCALE GENOMIC DNA]</scope>
    <source>
        <strain evidence="11 12">DSM 9768</strain>
    </source>
</reference>
<feature type="transmembrane region" description="Helical" evidence="9">
    <location>
        <begin position="50"/>
        <end position="68"/>
    </location>
</feature>
<organism evidence="11 12">
    <name type="scientific">Evansella vedderi</name>
    <dbReference type="NCBI Taxonomy" id="38282"/>
    <lineage>
        <taxon>Bacteria</taxon>
        <taxon>Bacillati</taxon>
        <taxon>Bacillota</taxon>
        <taxon>Bacilli</taxon>
        <taxon>Bacillales</taxon>
        <taxon>Bacillaceae</taxon>
        <taxon>Evansella</taxon>
    </lineage>
</organism>
<evidence type="ECO:0000256" key="6">
    <source>
        <dbReference type="ARBA" id="ARBA00022989"/>
    </source>
</evidence>
<comment type="subcellular location">
    <subcellularLocation>
        <location evidence="1">Cell inner membrane</location>
        <topology evidence="1">Multi-pass membrane protein</topology>
    </subcellularLocation>
</comment>
<comment type="caution">
    <text evidence="11">The sequence shown here is derived from an EMBL/GenBank/DDBJ whole genome shotgun (WGS) entry which is preliminary data.</text>
</comment>
<evidence type="ECO:0000256" key="7">
    <source>
        <dbReference type="ARBA" id="ARBA00023136"/>
    </source>
</evidence>
<name>A0ABT9ZSZ8_9BACI</name>
<keyword evidence="2" id="KW-0813">Transport</keyword>
<evidence type="ECO:0000256" key="1">
    <source>
        <dbReference type="ARBA" id="ARBA00004429"/>
    </source>
</evidence>
<keyword evidence="3" id="KW-1003">Cell membrane</keyword>
<feature type="transmembrane region" description="Helical" evidence="9">
    <location>
        <begin position="17"/>
        <end position="38"/>
    </location>
</feature>